<keyword evidence="6" id="KW-1185">Reference proteome</keyword>
<sequence length="275" mass="29042">MARLTAAFGTTLGGIALLALTTVSSVQGHGFLTYPVPRGIEKMSYQIDDIKNPNTKGICRGETKPGKINKLSGSVTLKFNIFANHIGPCTVSILDENMSELATIATKDGCAASKPAPPWTVNIPAKFTGRKILRWHWKATHLGEGNAEHFEQCADIDLGGGGGGGDGSDSGSSDNDKQDAPSGGKYGKDGGDSKKDAPADEKYGGDSKKDAPADEKDGGNDKKDTPSDGNAEDKKDAPSDGNAEDKESGESGDSSYKKDSNKRRRKPKRKPKEEN</sequence>
<accession>A0A4P9YXG2</accession>
<comment type="cofactor">
    <cofactor evidence="1">
        <name>Cu(2+)</name>
        <dbReference type="ChEBI" id="CHEBI:29036"/>
    </cofactor>
</comment>
<dbReference type="OrthoDB" id="5559126at2759"/>
<proteinExistence type="predicted"/>
<evidence type="ECO:0000256" key="3">
    <source>
        <dbReference type="SAM" id="MobiDB-lite"/>
    </source>
</evidence>
<dbReference type="EMBL" id="KZ990081">
    <property type="protein sequence ID" value="RKP24694.1"/>
    <property type="molecule type" value="Genomic_DNA"/>
</dbReference>
<evidence type="ECO:0000313" key="5">
    <source>
        <dbReference type="EMBL" id="RKP24694.1"/>
    </source>
</evidence>
<evidence type="ECO:0000256" key="2">
    <source>
        <dbReference type="ARBA" id="ARBA00023008"/>
    </source>
</evidence>
<organism evidence="5 6">
    <name type="scientific">Syncephalis pseudoplumigaleata</name>
    <dbReference type="NCBI Taxonomy" id="1712513"/>
    <lineage>
        <taxon>Eukaryota</taxon>
        <taxon>Fungi</taxon>
        <taxon>Fungi incertae sedis</taxon>
        <taxon>Zoopagomycota</taxon>
        <taxon>Zoopagomycotina</taxon>
        <taxon>Zoopagomycetes</taxon>
        <taxon>Zoopagales</taxon>
        <taxon>Piptocephalidaceae</taxon>
        <taxon>Syncephalis</taxon>
    </lineage>
</organism>
<feature type="signal peptide" evidence="4">
    <location>
        <begin position="1"/>
        <end position="28"/>
    </location>
</feature>
<feature type="chain" id="PRO_5020403445" description="Chitin-binding type-4 domain-containing protein" evidence="4">
    <location>
        <begin position="29"/>
        <end position="275"/>
    </location>
</feature>
<feature type="compositionally biased region" description="Gly residues" evidence="3">
    <location>
        <begin position="158"/>
        <end position="168"/>
    </location>
</feature>
<feature type="compositionally biased region" description="Basic and acidic residues" evidence="3">
    <location>
        <begin position="186"/>
        <end position="259"/>
    </location>
</feature>
<dbReference type="PANTHER" id="PTHR36575:SF2">
    <property type="entry name" value="CHITIN-BINDING TYPE-4 DOMAIN-CONTAINING PROTEIN-RELATED"/>
    <property type="match status" value="1"/>
</dbReference>
<protein>
    <recommendedName>
        <fullName evidence="7">Chitin-binding type-4 domain-containing protein</fullName>
    </recommendedName>
</protein>
<feature type="region of interest" description="Disordered" evidence="3">
    <location>
        <begin position="154"/>
        <end position="275"/>
    </location>
</feature>
<reference evidence="6" key="1">
    <citation type="journal article" date="2018" name="Nat. Microbiol.">
        <title>Leveraging single-cell genomics to expand the fungal tree of life.</title>
        <authorList>
            <person name="Ahrendt S.R."/>
            <person name="Quandt C.A."/>
            <person name="Ciobanu D."/>
            <person name="Clum A."/>
            <person name="Salamov A."/>
            <person name="Andreopoulos B."/>
            <person name="Cheng J.F."/>
            <person name="Woyke T."/>
            <person name="Pelin A."/>
            <person name="Henrissat B."/>
            <person name="Reynolds N.K."/>
            <person name="Benny G.L."/>
            <person name="Smith M.E."/>
            <person name="James T.Y."/>
            <person name="Grigoriev I.V."/>
        </authorList>
    </citation>
    <scope>NUCLEOTIDE SEQUENCE [LARGE SCALE GENOMIC DNA]</scope>
    <source>
        <strain evidence="6">Benny S71-1</strain>
    </source>
</reference>
<feature type="compositionally biased region" description="Basic residues" evidence="3">
    <location>
        <begin position="260"/>
        <end position="275"/>
    </location>
</feature>
<dbReference type="Gene3D" id="2.70.50.70">
    <property type="match status" value="1"/>
</dbReference>
<evidence type="ECO:0000256" key="1">
    <source>
        <dbReference type="ARBA" id="ARBA00001973"/>
    </source>
</evidence>
<evidence type="ECO:0000313" key="6">
    <source>
        <dbReference type="Proteomes" id="UP000278143"/>
    </source>
</evidence>
<dbReference type="AlphaFoldDB" id="A0A4P9YXG2"/>
<keyword evidence="4" id="KW-0732">Signal</keyword>
<name>A0A4P9YXG2_9FUNG</name>
<keyword evidence="2" id="KW-0186">Copper</keyword>
<evidence type="ECO:0000256" key="4">
    <source>
        <dbReference type="SAM" id="SignalP"/>
    </source>
</evidence>
<gene>
    <name evidence="5" type="ORF">SYNPS1DRAFT_23245</name>
</gene>
<evidence type="ECO:0008006" key="7">
    <source>
        <dbReference type="Google" id="ProtNLM"/>
    </source>
</evidence>
<dbReference type="InterPro" id="IPR052282">
    <property type="entry name" value="Starch-active_LPMO"/>
</dbReference>
<dbReference type="PANTHER" id="PTHR36575">
    <property type="entry name" value="BINDING PROTEIN, PUTATIVE (AFU_ORTHOLOGUE AFUA_1G14430)-RELATED"/>
    <property type="match status" value="1"/>
</dbReference>
<dbReference type="Proteomes" id="UP000278143">
    <property type="component" value="Unassembled WGS sequence"/>
</dbReference>